<feature type="domain" description="UBX" evidence="2">
    <location>
        <begin position="105"/>
        <end position="156"/>
    </location>
</feature>
<dbReference type="Gene3D" id="3.10.20.90">
    <property type="entry name" value="Phosphatidylinositol 3-kinase Catalytic Subunit, Chain A, domain 1"/>
    <property type="match status" value="1"/>
</dbReference>
<evidence type="ECO:0000313" key="4">
    <source>
        <dbReference type="Proteomes" id="UP000827549"/>
    </source>
</evidence>
<evidence type="ECO:0000259" key="2">
    <source>
        <dbReference type="PROSITE" id="PS50033"/>
    </source>
</evidence>
<dbReference type="InterPro" id="IPR029071">
    <property type="entry name" value="Ubiquitin-like_domsf"/>
</dbReference>
<dbReference type="PANTHER" id="PTHR46467">
    <property type="entry name" value="TETHER CONTAINING UBX DOMAIN FOR GLUT4"/>
    <property type="match status" value="1"/>
</dbReference>
<organism evidence="3 4">
    <name type="scientific">Vanrija pseudolonga</name>
    <dbReference type="NCBI Taxonomy" id="143232"/>
    <lineage>
        <taxon>Eukaryota</taxon>
        <taxon>Fungi</taxon>
        <taxon>Dikarya</taxon>
        <taxon>Basidiomycota</taxon>
        <taxon>Agaricomycotina</taxon>
        <taxon>Tremellomycetes</taxon>
        <taxon>Trichosporonales</taxon>
        <taxon>Trichosporonaceae</taxon>
        <taxon>Vanrija</taxon>
    </lineage>
</organism>
<dbReference type="InterPro" id="IPR001012">
    <property type="entry name" value="UBX_dom"/>
</dbReference>
<dbReference type="Pfam" id="PF00789">
    <property type="entry name" value="UBX"/>
    <property type="match status" value="1"/>
</dbReference>
<dbReference type="SUPFAM" id="SSF54236">
    <property type="entry name" value="Ubiquitin-like"/>
    <property type="match status" value="1"/>
</dbReference>
<dbReference type="GeneID" id="87809222"/>
<dbReference type="GO" id="GO:0005737">
    <property type="term" value="C:cytoplasm"/>
    <property type="evidence" value="ECO:0007669"/>
    <property type="project" value="TreeGrafter"/>
</dbReference>
<reference evidence="3" key="1">
    <citation type="submission" date="2023-10" db="EMBL/GenBank/DDBJ databases">
        <authorList>
            <person name="Noh H."/>
        </authorList>
    </citation>
    <scope>NUCLEOTIDE SEQUENCE</scope>
    <source>
        <strain evidence="3">DUCC4014</strain>
    </source>
</reference>
<evidence type="ECO:0000313" key="3">
    <source>
        <dbReference type="EMBL" id="WOO82510.1"/>
    </source>
</evidence>
<proteinExistence type="predicted"/>
<feature type="region of interest" description="Disordered" evidence="1">
    <location>
        <begin position="1"/>
        <end position="53"/>
    </location>
</feature>
<gene>
    <name evidence="3" type="primary">ASPSCR1</name>
    <name evidence="3" type="ORF">LOC62_04G005995</name>
</gene>
<protein>
    <submittedName>
        <fullName evidence="3">Tether containing UBX domain for GLUT4</fullName>
    </submittedName>
</protein>
<accession>A0AAF0Y9I6</accession>
<keyword evidence="4" id="KW-1185">Reference proteome</keyword>
<dbReference type="EMBL" id="CP086717">
    <property type="protein sequence ID" value="WOO82510.1"/>
    <property type="molecule type" value="Genomic_DNA"/>
</dbReference>
<feature type="compositionally biased region" description="Low complexity" evidence="1">
    <location>
        <begin position="13"/>
        <end position="28"/>
    </location>
</feature>
<dbReference type="CDD" id="cd01767">
    <property type="entry name" value="UBX"/>
    <property type="match status" value="1"/>
</dbReference>
<sequence length="289" mass="30706">MAEDQAKAPVPLASDAPAAEADAGPSNAQTATDALSNVKVFAPPAETSGPQPVELDDAFFEHSISDVQALHASVAGQSSRLNNAPLLTSKYRDADRAAKEQKKADRWPTATIRVKFSDGTQIQSTFPSSSPIQPVYDFIRLSLSPEALEKTFTLYQPPRTLYPEKPPPPDPKKAKPVNPAMKAHIVAPANYGHVRGDVVAGLQGGTGGKESLSELGLVPQSVLLVKWDDAAMNASTFPAPLADHLKASVAPLPAPTVKAETQKERKPLTGSGGDVKMPKWLQKGLLKKK</sequence>
<dbReference type="PANTHER" id="PTHR46467:SF1">
    <property type="entry name" value="TETHER CONTAINING UBX DOMAIN FOR GLUT4"/>
    <property type="match status" value="1"/>
</dbReference>
<dbReference type="RefSeq" id="XP_062628542.1">
    <property type="nucleotide sequence ID" value="XM_062772558.1"/>
</dbReference>
<evidence type="ECO:0000256" key="1">
    <source>
        <dbReference type="SAM" id="MobiDB-lite"/>
    </source>
</evidence>
<feature type="region of interest" description="Disordered" evidence="1">
    <location>
        <begin position="254"/>
        <end position="289"/>
    </location>
</feature>
<name>A0AAF0Y9I6_9TREE</name>
<dbReference type="GO" id="GO:0005634">
    <property type="term" value="C:nucleus"/>
    <property type="evidence" value="ECO:0007669"/>
    <property type="project" value="TreeGrafter"/>
</dbReference>
<dbReference type="AlphaFoldDB" id="A0AAF0Y9I6"/>
<dbReference type="GO" id="GO:0006886">
    <property type="term" value="P:intracellular protein transport"/>
    <property type="evidence" value="ECO:0007669"/>
    <property type="project" value="TreeGrafter"/>
</dbReference>
<dbReference type="PROSITE" id="PS50033">
    <property type="entry name" value="UBX"/>
    <property type="match status" value="1"/>
</dbReference>
<dbReference type="GO" id="GO:0012506">
    <property type="term" value="C:vesicle membrane"/>
    <property type="evidence" value="ECO:0007669"/>
    <property type="project" value="TreeGrafter"/>
</dbReference>
<dbReference type="Proteomes" id="UP000827549">
    <property type="component" value="Chromosome 4"/>
</dbReference>